<dbReference type="PANTHER" id="PTHR19303">
    <property type="entry name" value="TRANSPOSON"/>
    <property type="match status" value="1"/>
</dbReference>
<protein>
    <recommendedName>
        <fullName evidence="4">Transposase</fullName>
    </recommendedName>
</protein>
<evidence type="ECO:0000256" key="1">
    <source>
        <dbReference type="ARBA" id="ARBA00004123"/>
    </source>
</evidence>
<dbReference type="SUPFAM" id="SSF46689">
    <property type="entry name" value="Homeodomain-like"/>
    <property type="match status" value="1"/>
</dbReference>
<dbReference type="PANTHER" id="PTHR19303:SF73">
    <property type="entry name" value="PROTEIN PDC2"/>
    <property type="match status" value="1"/>
</dbReference>
<reference evidence="2 3" key="1">
    <citation type="journal article" date="2024" name="BMC Genomics">
        <title>De novo assembly and annotation of Popillia japonica's genome with initial clues to its potential as an invasive pest.</title>
        <authorList>
            <person name="Cucini C."/>
            <person name="Boschi S."/>
            <person name="Funari R."/>
            <person name="Cardaioli E."/>
            <person name="Iannotti N."/>
            <person name="Marturano G."/>
            <person name="Paoli F."/>
            <person name="Bruttini M."/>
            <person name="Carapelli A."/>
            <person name="Frati F."/>
            <person name="Nardi F."/>
        </authorList>
    </citation>
    <scope>NUCLEOTIDE SEQUENCE [LARGE SCALE GENOMIC DNA]</scope>
    <source>
        <strain evidence="2">DMR45628</strain>
    </source>
</reference>
<proteinExistence type="predicted"/>
<dbReference type="AlphaFoldDB" id="A0AAW1NDH2"/>
<dbReference type="EMBL" id="JASPKY010000001">
    <property type="protein sequence ID" value="KAK9759327.1"/>
    <property type="molecule type" value="Genomic_DNA"/>
</dbReference>
<gene>
    <name evidence="2" type="ORF">QE152_g98</name>
</gene>
<dbReference type="Proteomes" id="UP001458880">
    <property type="component" value="Unassembled WGS sequence"/>
</dbReference>
<dbReference type="InterPro" id="IPR009057">
    <property type="entry name" value="Homeodomain-like_sf"/>
</dbReference>
<evidence type="ECO:0008006" key="4">
    <source>
        <dbReference type="Google" id="ProtNLM"/>
    </source>
</evidence>
<dbReference type="Gene3D" id="1.10.10.60">
    <property type="entry name" value="Homeodomain-like"/>
    <property type="match status" value="1"/>
</dbReference>
<sequence length="225" mass="25535">MMNLNSLCPLQAERLGTFPNYMTQSNGSFHARTDVALAVYVRGLTSVPHCKNLAVKMSEKGKKRAYETFTIISDIEKGMTQADICTTLKLKKSTVSNIWKNRDKINNCNWKINDKKKKMRSSTHPQVDDLLFQWFLQTRANNFPRGWIDLKKGNIVFGKVCGESASVDRNVTDDWISKVWPAISKDYSFDGAFNADETGIFYLMMPDKTYKIKGETYAGGKMSKG</sequence>
<evidence type="ECO:0000313" key="3">
    <source>
        <dbReference type="Proteomes" id="UP001458880"/>
    </source>
</evidence>
<dbReference type="GO" id="GO:0005634">
    <property type="term" value="C:nucleus"/>
    <property type="evidence" value="ECO:0007669"/>
    <property type="project" value="UniProtKB-SubCell"/>
</dbReference>
<evidence type="ECO:0000313" key="2">
    <source>
        <dbReference type="EMBL" id="KAK9759327.1"/>
    </source>
</evidence>
<dbReference type="InterPro" id="IPR050863">
    <property type="entry name" value="CenT-Element_Derived"/>
</dbReference>
<keyword evidence="3" id="KW-1185">Reference proteome</keyword>
<organism evidence="2 3">
    <name type="scientific">Popillia japonica</name>
    <name type="common">Japanese beetle</name>
    <dbReference type="NCBI Taxonomy" id="7064"/>
    <lineage>
        <taxon>Eukaryota</taxon>
        <taxon>Metazoa</taxon>
        <taxon>Ecdysozoa</taxon>
        <taxon>Arthropoda</taxon>
        <taxon>Hexapoda</taxon>
        <taxon>Insecta</taxon>
        <taxon>Pterygota</taxon>
        <taxon>Neoptera</taxon>
        <taxon>Endopterygota</taxon>
        <taxon>Coleoptera</taxon>
        <taxon>Polyphaga</taxon>
        <taxon>Scarabaeiformia</taxon>
        <taxon>Scarabaeidae</taxon>
        <taxon>Rutelinae</taxon>
        <taxon>Popillia</taxon>
    </lineage>
</organism>
<accession>A0AAW1NDH2</accession>
<comment type="subcellular location">
    <subcellularLocation>
        <location evidence="1">Nucleus</location>
    </subcellularLocation>
</comment>
<name>A0AAW1NDH2_POPJA</name>
<comment type="caution">
    <text evidence="2">The sequence shown here is derived from an EMBL/GenBank/DDBJ whole genome shotgun (WGS) entry which is preliminary data.</text>
</comment>
<dbReference type="GO" id="GO:0003677">
    <property type="term" value="F:DNA binding"/>
    <property type="evidence" value="ECO:0007669"/>
    <property type="project" value="TreeGrafter"/>
</dbReference>